<dbReference type="EMBL" id="GBRH01210602">
    <property type="protein sequence ID" value="JAD87293.1"/>
    <property type="molecule type" value="Transcribed_RNA"/>
</dbReference>
<proteinExistence type="predicted"/>
<accession>A0A0A9DKT9</accession>
<name>A0A0A9DKT9_ARUDO</name>
<protein>
    <submittedName>
        <fullName evidence="1">Uncharacterized protein</fullName>
    </submittedName>
</protein>
<evidence type="ECO:0000313" key="1">
    <source>
        <dbReference type="EMBL" id="JAD87293.1"/>
    </source>
</evidence>
<reference evidence="1" key="2">
    <citation type="journal article" date="2015" name="Data Brief">
        <title>Shoot transcriptome of the giant reed, Arundo donax.</title>
        <authorList>
            <person name="Barrero R.A."/>
            <person name="Guerrero F.D."/>
            <person name="Moolhuijzen P."/>
            <person name="Goolsby J.A."/>
            <person name="Tidwell J."/>
            <person name="Bellgard S.E."/>
            <person name="Bellgard M.I."/>
        </authorList>
    </citation>
    <scope>NUCLEOTIDE SEQUENCE</scope>
    <source>
        <tissue evidence="1">Shoot tissue taken approximately 20 cm above the soil surface</tissue>
    </source>
</reference>
<organism evidence="1">
    <name type="scientific">Arundo donax</name>
    <name type="common">Giant reed</name>
    <name type="synonym">Donax arundinaceus</name>
    <dbReference type="NCBI Taxonomy" id="35708"/>
    <lineage>
        <taxon>Eukaryota</taxon>
        <taxon>Viridiplantae</taxon>
        <taxon>Streptophyta</taxon>
        <taxon>Embryophyta</taxon>
        <taxon>Tracheophyta</taxon>
        <taxon>Spermatophyta</taxon>
        <taxon>Magnoliopsida</taxon>
        <taxon>Liliopsida</taxon>
        <taxon>Poales</taxon>
        <taxon>Poaceae</taxon>
        <taxon>PACMAD clade</taxon>
        <taxon>Arundinoideae</taxon>
        <taxon>Arundineae</taxon>
        <taxon>Arundo</taxon>
    </lineage>
</organism>
<sequence length="75" mass="8444">MSHLCIQTLNSRNNADLHGIMCLADRTYVLGCFVEELGPALCKNFSLREKNALNPEIINHSLCFCEGRVVRLSSY</sequence>
<dbReference type="AlphaFoldDB" id="A0A0A9DKT9"/>
<reference evidence="1" key="1">
    <citation type="submission" date="2014-09" db="EMBL/GenBank/DDBJ databases">
        <authorList>
            <person name="Magalhaes I.L.F."/>
            <person name="Oliveira U."/>
            <person name="Santos F.R."/>
            <person name="Vidigal T.H.D.A."/>
            <person name="Brescovit A.D."/>
            <person name="Santos A.J."/>
        </authorList>
    </citation>
    <scope>NUCLEOTIDE SEQUENCE</scope>
    <source>
        <tissue evidence="1">Shoot tissue taken approximately 20 cm above the soil surface</tissue>
    </source>
</reference>